<feature type="transmembrane region" description="Helical" evidence="6">
    <location>
        <begin position="418"/>
        <end position="439"/>
    </location>
</feature>
<dbReference type="Proteomes" id="UP000018735">
    <property type="component" value="Chromosome"/>
</dbReference>
<evidence type="ECO:0000313" key="8">
    <source>
        <dbReference type="Proteomes" id="UP000018735"/>
    </source>
</evidence>
<dbReference type="PANTHER" id="PTHR43823:SF3">
    <property type="entry name" value="MULTIDRUG EXPORT PROTEIN MEPA"/>
    <property type="match status" value="1"/>
</dbReference>
<sequence>MPLNTNNEKLTSKNVLNDRITKRFNDRRLFIVLLRFIIPSILVSFFAALYIFVDQIMIVKFVTRSDLNPDSIFDNDYFNFVDSNGQSWTYQDYLTASNDLKIPPFNINDLIRAAISISAPITVIINALTLLITMGLANQFSKALGRGDEEKIKEVWATGFITNVIVSIATSMIIVGVAKRWLTSSANGTMNRPLESLDTNSRDGYIISIFFARFRELQVQNASSYVYILAGLFTIQTFNQMYFLLNQSEGRQLFISIIPPLANLINILFDYLLIRYTSAGIAAAAYATVIGWSLSCLAYVIYNIILIKKKATHLEYREIFRKGHFNWNYLYLIILIGLASFFRNAALSVSNGIFQTNLVTATEKIQPDLPPNYYQSIFGSVTPISNLMLQSVWGLIHGSRSLCGFKFGQRNFKDITKIYWYVPLIAFSYSSIVYLLFGFGLNNIFLINLFNIQGADNLVVANLVLRITLVQSIFIALSMNAQLLFQSTQRIGMAWIASLMQGLFTFAPVFFTMYNLAIDTNNIYLYIWIQPINAILTCIGNWIISIPFAHKYREFVSKRFDIGTMLDKYLNKTKNPKIKTKQ</sequence>
<accession>A0A0F6CKB1</accession>
<dbReference type="InterPro" id="IPR051327">
    <property type="entry name" value="MATE_MepA_subfamily"/>
</dbReference>
<evidence type="ECO:0000256" key="4">
    <source>
        <dbReference type="ARBA" id="ARBA00022989"/>
    </source>
</evidence>
<feature type="transmembrane region" description="Helical" evidence="6">
    <location>
        <begin position="29"/>
        <end position="53"/>
    </location>
</feature>
<evidence type="ECO:0000313" key="7">
    <source>
        <dbReference type="EMBL" id="AHB99533.1"/>
    </source>
</evidence>
<keyword evidence="3 6" id="KW-0812">Transmembrane</keyword>
<protein>
    <recommendedName>
        <fullName evidence="9">MATE efflux family protein</fullName>
    </recommendedName>
</protein>
<feature type="transmembrane region" description="Helical" evidence="6">
    <location>
        <begin position="155"/>
        <end position="178"/>
    </location>
</feature>
<evidence type="ECO:0000256" key="1">
    <source>
        <dbReference type="ARBA" id="ARBA00004651"/>
    </source>
</evidence>
<keyword evidence="2" id="KW-1003">Cell membrane</keyword>
<evidence type="ECO:0000256" key="6">
    <source>
        <dbReference type="SAM" id="Phobius"/>
    </source>
</evidence>
<feature type="transmembrane region" description="Helical" evidence="6">
    <location>
        <begin position="252"/>
        <end position="274"/>
    </location>
</feature>
<dbReference type="CDD" id="cd12082">
    <property type="entry name" value="MATE_like"/>
    <property type="match status" value="1"/>
</dbReference>
<keyword evidence="4 6" id="KW-1133">Transmembrane helix</keyword>
<evidence type="ECO:0008006" key="9">
    <source>
        <dbReference type="Google" id="ProtNLM"/>
    </source>
</evidence>
<dbReference type="EMBL" id="CP006916">
    <property type="protein sequence ID" value="AHB99533.1"/>
    <property type="molecule type" value="Genomic_DNA"/>
</dbReference>
<feature type="transmembrane region" description="Helical" evidence="6">
    <location>
        <begin position="225"/>
        <end position="245"/>
    </location>
</feature>
<evidence type="ECO:0000256" key="5">
    <source>
        <dbReference type="ARBA" id="ARBA00023136"/>
    </source>
</evidence>
<evidence type="ECO:0000256" key="3">
    <source>
        <dbReference type="ARBA" id="ARBA00022692"/>
    </source>
</evidence>
<feature type="transmembrane region" description="Helical" evidence="6">
    <location>
        <begin position="328"/>
        <end position="353"/>
    </location>
</feature>
<feature type="transmembrane region" description="Helical" evidence="6">
    <location>
        <begin position="280"/>
        <end position="307"/>
    </location>
</feature>
<dbReference type="KEGG" id="mgz:GCW_01330"/>
<dbReference type="AlphaFoldDB" id="A0A0F6CKB1"/>
<dbReference type="eggNOG" id="COG0534">
    <property type="taxonomic scope" value="Bacteria"/>
</dbReference>
<feature type="transmembrane region" description="Helical" evidence="6">
    <location>
        <begin position="110"/>
        <end position="134"/>
    </location>
</feature>
<dbReference type="RefSeq" id="WP_011884051.1">
    <property type="nucleotide sequence ID" value="NC_023030.2"/>
</dbReference>
<dbReference type="HOGENOM" id="CLU_468356_0_0_14"/>
<evidence type="ECO:0000256" key="2">
    <source>
        <dbReference type="ARBA" id="ARBA00022475"/>
    </source>
</evidence>
<organism evidence="7 8">
    <name type="scientific">Mycoplasmoides gallisepticum S6</name>
    <dbReference type="NCBI Taxonomy" id="1006581"/>
    <lineage>
        <taxon>Bacteria</taxon>
        <taxon>Bacillati</taxon>
        <taxon>Mycoplasmatota</taxon>
        <taxon>Mycoplasmoidales</taxon>
        <taxon>Mycoplasmoidaceae</taxon>
        <taxon>Mycoplasmoides</taxon>
    </lineage>
</organism>
<name>A0A0F6CKB1_MYCGL</name>
<comment type="subcellular location">
    <subcellularLocation>
        <location evidence="1">Cell membrane</location>
        <topology evidence="1">Multi-pass membrane protein</topology>
    </subcellularLocation>
</comment>
<reference evidence="7 8" key="1">
    <citation type="journal article" date="2011" name="PLoS ONE">
        <title>Core proteome of the minimal cell: comparative proteomics of three mollicute species.</title>
        <authorList>
            <person name="Fisunov G.Y."/>
            <person name="Alexeev D.G."/>
            <person name="Bazaleev N.A."/>
            <person name="Ladygina V.G."/>
            <person name="Galyamina M.A."/>
            <person name="Kondratov I.G."/>
            <person name="Zhukova N.A."/>
            <person name="Serebryakova M.V."/>
            <person name="Demina I.A."/>
            <person name="Govorun V.M."/>
        </authorList>
    </citation>
    <scope>NUCLEOTIDE SEQUENCE [LARGE SCALE GENOMIC DNA]</scope>
    <source>
        <strain evidence="7 8">S6</strain>
    </source>
</reference>
<feature type="transmembrane region" description="Helical" evidence="6">
    <location>
        <begin position="523"/>
        <end position="549"/>
    </location>
</feature>
<proteinExistence type="predicted"/>
<feature type="transmembrane region" description="Helical" evidence="6">
    <location>
        <begin position="459"/>
        <end position="479"/>
    </location>
</feature>
<dbReference type="PANTHER" id="PTHR43823">
    <property type="entry name" value="SPORULATION PROTEIN YKVU"/>
    <property type="match status" value="1"/>
</dbReference>
<dbReference type="GO" id="GO:0005886">
    <property type="term" value="C:plasma membrane"/>
    <property type="evidence" value="ECO:0007669"/>
    <property type="project" value="UniProtKB-SubCell"/>
</dbReference>
<keyword evidence="5 6" id="KW-0472">Membrane</keyword>
<feature type="transmembrane region" description="Helical" evidence="6">
    <location>
        <begin position="373"/>
        <end position="397"/>
    </location>
</feature>
<gene>
    <name evidence="7" type="ORF">GCW_01330</name>
</gene>
<feature type="transmembrane region" description="Helical" evidence="6">
    <location>
        <begin position="491"/>
        <end position="511"/>
    </location>
</feature>